<accession>A0A2U1CXN1</accession>
<dbReference type="InterPro" id="IPR041657">
    <property type="entry name" value="HTH_17"/>
</dbReference>
<dbReference type="OrthoDB" id="5079646at2"/>
<organism evidence="3 4">
    <name type="scientific">Tamilnaduibacter salinus</name>
    <dbReference type="NCBI Taxonomy" id="1484056"/>
    <lineage>
        <taxon>Bacteria</taxon>
        <taxon>Pseudomonadati</taxon>
        <taxon>Pseudomonadota</taxon>
        <taxon>Gammaproteobacteria</taxon>
        <taxon>Pseudomonadales</taxon>
        <taxon>Marinobacteraceae</taxon>
        <taxon>Tamilnaduibacter</taxon>
    </lineage>
</organism>
<dbReference type="InterPro" id="IPR009061">
    <property type="entry name" value="DNA-bd_dom_put_sf"/>
</dbReference>
<dbReference type="AlphaFoldDB" id="A0A2U1CXN1"/>
<proteinExistence type="predicted"/>
<name>A0A2U1CXN1_9GAMM</name>
<dbReference type="SUPFAM" id="SSF46955">
    <property type="entry name" value="Putative DNA-binding domain"/>
    <property type="match status" value="1"/>
</dbReference>
<gene>
    <name evidence="3" type="ORF">C8D92_104107</name>
</gene>
<dbReference type="EMBL" id="QEKQ01000004">
    <property type="protein sequence ID" value="PVY76876.1"/>
    <property type="molecule type" value="Genomic_DNA"/>
</dbReference>
<comment type="caution">
    <text evidence="3">The sequence shown here is derived from an EMBL/GenBank/DDBJ whole genome shotgun (WGS) entry which is preliminary data.</text>
</comment>
<dbReference type="Proteomes" id="UP000245887">
    <property type="component" value="Unassembled WGS sequence"/>
</dbReference>
<feature type="domain" description="Helix-turn-helix" evidence="2">
    <location>
        <begin position="10"/>
        <end position="59"/>
    </location>
</feature>
<evidence type="ECO:0000259" key="2">
    <source>
        <dbReference type="Pfam" id="PF12728"/>
    </source>
</evidence>
<dbReference type="RefSeq" id="WP_116918932.1">
    <property type="nucleotide sequence ID" value="NZ_QEKQ01000004.1"/>
</dbReference>
<feature type="region of interest" description="Disordered" evidence="1">
    <location>
        <begin position="105"/>
        <end position="127"/>
    </location>
</feature>
<evidence type="ECO:0000256" key="1">
    <source>
        <dbReference type="SAM" id="MobiDB-lite"/>
    </source>
</evidence>
<evidence type="ECO:0000313" key="4">
    <source>
        <dbReference type="Proteomes" id="UP000245887"/>
    </source>
</evidence>
<dbReference type="Pfam" id="PF12728">
    <property type="entry name" value="HTH_17"/>
    <property type="match status" value="1"/>
</dbReference>
<sequence length="127" mass="14822">MHTPASDNNWLTLQEAASLAQRTTKTLYRWMNRGKLTYEVDRSGRRMIARGELMRRLSQDNVPRPVPSHRDLHCLTREIEALRAQLTRQESLLIEMIELYRPETPEGLRRKRTALGRHNQDGSAQTT</sequence>
<reference evidence="3 4" key="1">
    <citation type="submission" date="2018-04" db="EMBL/GenBank/DDBJ databases">
        <title>Genomic Encyclopedia of Type Strains, Phase IV (KMG-IV): sequencing the most valuable type-strain genomes for metagenomic binning, comparative biology and taxonomic classification.</title>
        <authorList>
            <person name="Goeker M."/>
        </authorList>
    </citation>
    <scope>NUCLEOTIDE SEQUENCE [LARGE SCALE GENOMIC DNA]</scope>
    <source>
        <strain evidence="3 4">DSM 28688</strain>
    </source>
</reference>
<protein>
    <submittedName>
        <fullName evidence="3">Helix-turn-helix protein</fullName>
    </submittedName>
</protein>
<evidence type="ECO:0000313" key="3">
    <source>
        <dbReference type="EMBL" id="PVY76876.1"/>
    </source>
</evidence>